<protein>
    <recommendedName>
        <fullName evidence="5">Cupin type-1 domain-containing protein</fullName>
    </recommendedName>
</protein>
<dbReference type="InterPro" id="IPR011051">
    <property type="entry name" value="RmlC_Cupin_sf"/>
</dbReference>
<organism evidence="6 7">
    <name type="scientific">Mikania micrantha</name>
    <name type="common">bitter vine</name>
    <dbReference type="NCBI Taxonomy" id="192012"/>
    <lineage>
        <taxon>Eukaryota</taxon>
        <taxon>Viridiplantae</taxon>
        <taxon>Streptophyta</taxon>
        <taxon>Embryophyta</taxon>
        <taxon>Tracheophyta</taxon>
        <taxon>Spermatophyta</taxon>
        <taxon>Magnoliopsida</taxon>
        <taxon>eudicotyledons</taxon>
        <taxon>Gunneridae</taxon>
        <taxon>Pentapetalae</taxon>
        <taxon>asterids</taxon>
        <taxon>campanulids</taxon>
        <taxon>Asterales</taxon>
        <taxon>Asteraceae</taxon>
        <taxon>Asteroideae</taxon>
        <taxon>Heliantheae alliance</taxon>
        <taxon>Eupatorieae</taxon>
        <taxon>Mikania</taxon>
    </lineage>
</organism>
<dbReference type="PANTHER" id="PTHR31189:SF45">
    <property type="entry name" value="OS09G0552500 PROTEIN"/>
    <property type="match status" value="1"/>
</dbReference>
<dbReference type="SMART" id="SM00835">
    <property type="entry name" value="Cupin_1"/>
    <property type="match status" value="2"/>
</dbReference>
<keyword evidence="7" id="KW-1185">Reference proteome</keyword>
<dbReference type="InterPro" id="IPR006044">
    <property type="entry name" value="11S_seedstore_pln"/>
</dbReference>
<dbReference type="EMBL" id="SZYD01000004">
    <property type="protein sequence ID" value="KAD6454576.1"/>
    <property type="molecule type" value="Genomic_DNA"/>
</dbReference>
<accession>A0A5N6PKU2</accession>
<evidence type="ECO:0000256" key="1">
    <source>
        <dbReference type="ARBA" id="ARBA00007178"/>
    </source>
</evidence>
<feature type="domain" description="Cupin type-1" evidence="5">
    <location>
        <begin position="5"/>
        <end position="155"/>
    </location>
</feature>
<comment type="similarity">
    <text evidence="1">Belongs to the 11S seed storage protein (globulins) family.</text>
</comment>
<keyword evidence="2" id="KW-0758">Storage protein</keyword>
<dbReference type="PANTHER" id="PTHR31189">
    <property type="entry name" value="OS03G0336100 PROTEIN-RELATED"/>
    <property type="match status" value="1"/>
</dbReference>
<dbReference type="InterPro" id="IPR014710">
    <property type="entry name" value="RmlC-like_jellyroll"/>
</dbReference>
<dbReference type="OrthoDB" id="735591at2759"/>
<reference evidence="6 7" key="1">
    <citation type="submission" date="2019-05" db="EMBL/GenBank/DDBJ databases">
        <title>Mikania micrantha, genome provides insights into the molecular mechanism of rapid growth.</title>
        <authorList>
            <person name="Liu B."/>
        </authorList>
    </citation>
    <scope>NUCLEOTIDE SEQUENCE [LARGE SCALE GENOMIC DNA]</scope>
    <source>
        <strain evidence="6">NLD-2019</strain>
        <tissue evidence="6">Leaf</tissue>
    </source>
</reference>
<name>A0A5N6PKU2_9ASTR</name>
<keyword evidence="3" id="KW-0708">Seed storage protein</keyword>
<evidence type="ECO:0000256" key="4">
    <source>
        <dbReference type="ARBA" id="ARBA00023157"/>
    </source>
</evidence>
<evidence type="ECO:0000256" key="2">
    <source>
        <dbReference type="ARBA" id="ARBA00022761"/>
    </source>
</evidence>
<dbReference type="Pfam" id="PF00190">
    <property type="entry name" value="Cupin_1"/>
    <property type="match status" value="2"/>
</dbReference>
<comment type="caution">
    <text evidence="6">The sequence shown here is derived from an EMBL/GenBank/DDBJ whole genome shotgun (WGS) entry which is preliminary data.</text>
</comment>
<proteinExistence type="inferred from homology"/>
<dbReference type="InterPro" id="IPR006045">
    <property type="entry name" value="Cupin_1"/>
</dbReference>
<feature type="domain" description="Cupin type-1" evidence="5">
    <location>
        <begin position="194"/>
        <end position="297"/>
    </location>
</feature>
<dbReference type="GO" id="GO:0045735">
    <property type="term" value="F:nutrient reservoir activity"/>
    <property type="evidence" value="ECO:0007669"/>
    <property type="project" value="UniProtKB-KW"/>
</dbReference>
<gene>
    <name evidence="6" type="ORF">E3N88_09282</name>
</gene>
<evidence type="ECO:0000259" key="5">
    <source>
        <dbReference type="SMART" id="SM00835"/>
    </source>
</evidence>
<evidence type="ECO:0000313" key="7">
    <source>
        <dbReference type="Proteomes" id="UP000326396"/>
    </source>
</evidence>
<sequence>MVDMKMIVERFDEVVFKGDGGEYHIWSNSTTPLLSAGKIHMRPHAFAPPHYGDSSKICCVLEGTITVGLMARHSTEEKIVQMKKGDAMPVLAGDVSWWFNSGDTNGVVVFFGETSKALVPRKFTHFLMAGVLGAQARSQPDFINKTFGLDQNESNNIVNSGQDEVLMKLDQEMKFPKASDDMKDKLYASINDPYGEVSVKGGGVVSSLSEKNLPLLGEIGLSARFVKLEGNAMLAPSYVADGSVQICYVATGSGRIMVISNEEKPALDSKVGEGDLVVVPQFFVTTLIADACGMEVYSVINSSK</sequence>
<dbReference type="InterPro" id="IPR050253">
    <property type="entry name" value="Seed_Storage-Functional"/>
</dbReference>
<evidence type="ECO:0000313" key="6">
    <source>
        <dbReference type="EMBL" id="KAD6454576.1"/>
    </source>
</evidence>
<evidence type="ECO:0000256" key="3">
    <source>
        <dbReference type="ARBA" id="ARBA00023129"/>
    </source>
</evidence>
<dbReference type="Gene3D" id="2.60.120.10">
    <property type="entry name" value="Jelly Rolls"/>
    <property type="match status" value="2"/>
</dbReference>
<dbReference type="SUPFAM" id="SSF51182">
    <property type="entry name" value="RmlC-like cupins"/>
    <property type="match status" value="1"/>
</dbReference>
<keyword evidence="4" id="KW-1015">Disulfide bond</keyword>
<dbReference type="AlphaFoldDB" id="A0A5N6PKU2"/>
<dbReference type="Proteomes" id="UP000326396">
    <property type="component" value="Linkage Group LG12"/>
</dbReference>
<dbReference type="PRINTS" id="PR00439">
    <property type="entry name" value="11SGLOBULIN"/>
</dbReference>